<protein>
    <submittedName>
        <fullName evidence="2 4">Uncharacterized protein</fullName>
    </submittedName>
</protein>
<name>A0A6A6Z236_9PEZI</name>
<feature type="region of interest" description="Disordered" evidence="1">
    <location>
        <begin position="239"/>
        <end position="282"/>
    </location>
</feature>
<feature type="region of interest" description="Disordered" evidence="1">
    <location>
        <begin position="167"/>
        <end position="204"/>
    </location>
</feature>
<reference evidence="2 4" key="1">
    <citation type="journal article" date="2020" name="Stud. Mycol.">
        <title>101 Dothideomycetes genomes: a test case for predicting lifestyles and emergence of pathogens.</title>
        <authorList>
            <person name="Haridas S."/>
            <person name="Albert R."/>
            <person name="Binder M."/>
            <person name="Bloem J."/>
            <person name="Labutti K."/>
            <person name="Salamov A."/>
            <person name="Andreopoulos B."/>
            <person name="Baker S."/>
            <person name="Barry K."/>
            <person name="Bills G."/>
            <person name="Bluhm B."/>
            <person name="Cannon C."/>
            <person name="Castanera R."/>
            <person name="Culley D."/>
            <person name="Daum C."/>
            <person name="Ezra D."/>
            <person name="Gonzalez J."/>
            <person name="Henrissat B."/>
            <person name="Kuo A."/>
            <person name="Liang C."/>
            <person name="Lipzen A."/>
            <person name="Lutzoni F."/>
            <person name="Magnuson J."/>
            <person name="Mondo S."/>
            <person name="Nolan M."/>
            <person name="Ohm R."/>
            <person name="Pangilinan J."/>
            <person name="Park H.-J."/>
            <person name="Ramirez L."/>
            <person name="Alfaro M."/>
            <person name="Sun H."/>
            <person name="Tritt A."/>
            <person name="Yoshinaga Y."/>
            <person name="Zwiers L.-H."/>
            <person name="Turgeon B."/>
            <person name="Goodwin S."/>
            <person name="Spatafora J."/>
            <person name="Crous P."/>
            <person name="Grigoriev I."/>
        </authorList>
    </citation>
    <scope>NUCLEOTIDE SEQUENCE</scope>
    <source>
        <strain evidence="2 4">CBS 304.34</strain>
    </source>
</reference>
<proteinExistence type="predicted"/>
<feature type="compositionally biased region" description="Pro residues" evidence="1">
    <location>
        <begin position="369"/>
        <end position="379"/>
    </location>
</feature>
<feature type="compositionally biased region" description="Low complexity" evidence="1">
    <location>
        <begin position="111"/>
        <end position="120"/>
    </location>
</feature>
<feature type="compositionally biased region" description="Polar residues" evidence="1">
    <location>
        <begin position="241"/>
        <end position="258"/>
    </location>
</feature>
<sequence length="567" mass="63041">MASQVGDGLCSDPSEIIKTSLPDVPSDLALNRYNIPTTYTTLQDVLDNARASEHSQTPRSTRHDSHQPLFNTDELDDFEQSSEAIVQNGESTSTSYEDDGSHLEINFKGLSTDSTDSSIPPDTPRRGRTRQHTPNSGEFIQVDGSCLSRNVMTNGIQNVLDNLTPTGCSGSESSDSENSPCGHKRKKLRPSRKHLQSDSTKVITPAVQDVLDNLTTDGCSGSDYWESEDEDFHLVRKPLRDTNQTHTLQNTEASQSYPSMPPEPELKPLAFDHSSIPSYPLDGTVKRHVRARTYPLRIHPDHQLTAADHENQNQNQSQKTTTQHTARRFTSFDNLPAPKIPPHPPKPTARIQLHRHPSSQVHPALLPLPHRPSNPPPLLNPQQDAFYHALKSKLWALARELETLAPDDERKSEVPEAPSPDLDDDEVSVVFKLDREEEEAEREAASDGDVDTNTSNSGSGSDEEGYEDEDTNSENTIRHPTLSATGKHKTGTRRRISRPRADVHEPSDAGTASDSLCGSDVDELVNWVRAKPALECLQRRRSEGRGRQRARERAASLRERWLRAGPD</sequence>
<accession>A0A6A6Z236</accession>
<feature type="compositionally biased region" description="Basic residues" evidence="1">
    <location>
        <begin position="182"/>
        <end position="194"/>
    </location>
</feature>
<evidence type="ECO:0000313" key="4">
    <source>
        <dbReference type="RefSeq" id="XP_033582196.1"/>
    </source>
</evidence>
<dbReference type="AlphaFoldDB" id="A0A6A6Z236"/>
<feature type="compositionally biased region" description="Pro residues" evidence="1">
    <location>
        <begin position="338"/>
        <end position="347"/>
    </location>
</feature>
<reference evidence="4" key="3">
    <citation type="submission" date="2025-04" db="UniProtKB">
        <authorList>
            <consortium name="RefSeq"/>
        </authorList>
    </citation>
    <scope>IDENTIFICATION</scope>
    <source>
        <strain evidence="4">CBS 304.34</strain>
    </source>
</reference>
<feature type="region of interest" description="Disordered" evidence="1">
    <location>
        <begin position="50"/>
        <end position="71"/>
    </location>
</feature>
<feature type="compositionally biased region" description="Acidic residues" evidence="1">
    <location>
        <begin position="461"/>
        <end position="472"/>
    </location>
</feature>
<dbReference type="EMBL" id="MU003694">
    <property type="protein sequence ID" value="KAF2815232.1"/>
    <property type="molecule type" value="Genomic_DNA"/>
</dbReference>
<feature type="region of interest" description="Disordered" evidence="1">
    <location>
        <begin position="332"/>
        <end position="382"/>
    </location>
</feature>
<evidence type="ECO:0000313" key="3">
    <source>
        <dbReference type="Proteomes" id="UP000504636"/>
    </source>
</evidence>
<feature type="region of interest" description="Disordered" evidence="1">
    <location>
        <begin position="1"/>
        <end position="21"/>
    </location>
</feature>
<gene>
    <name evidence="2 4" type="ORF">BDZ99DRAFT_192695</name>
</gene>
<dbReference type="RefSeq" id="XP_033582196.1">
    <property type="nucleotide sequence ID" value="XM_033713163.1"/>
</dbReference>
<evidence type="ECO:0000313" key="2">
    <source>
        <dbReference type="EMBL" id="KAF2815232.1"/>
    </source>
</evidence>
<feature type="compositionally biased region" description="Acidic residues" evidence="1">
    <location>
        <begin position="436"/>
        <end position="450"/>
    </location>
</feature>
<feature type="compositionally biased region" description="Low complexity" evidence="1">
    <location>
        <begin position="169"/>
        <end position="179"/>
    </location>
</feature>
<organism evidence="2">
    <name type="scientific">Mytilinidion resinicola</name>
    <dbReference type="NCBI Taxonomy" id="574789"/>
    <lineage>
        <taxon>Eukaryota</taxon>
        <taxon>Fungi</taxon>
        <taxon>Dikarya</taxon>
        <taxon>Ascomycota</taxon>
        <taxon>Pezizomycotina</taxon>
        <taxon>Dothideomycetes</taxon>
        <taxon>Pleosporomycetidae</taxon>
        <taxon>Mytilinidiales</taxon>
        <taxon>Mytilinidiaceae</taxon>
        <taxon>Mytilinidion</taxon>
    </lineage>
</organism>
<feature type="region of interest" description="Disordered" evidence="1">
    <location>
        <begin position="106"/>
        <end position="141"/>
    </location>
</feature>
<dbReference type="Proteomes" id="UP000504636">
    <property type="component" value="Unplaced"/>
</dbReference>
<reference evidence="4" key="2">
    <citation type="submission" date="2020-04" db="EMBL/GenBank/DDBJ databases">
        <authorList>
            <consortium name="NCBI Genome Project"/>
        </authorList>
    </citation>
    <scope>NUCLEOTIDE SEQUENCE</scope>
    <source>
        <strain evidence="4">CBS 304.34</strain>
    </source>
</reference>
<feature type="compositionally biased region" description="Basic residues" evidence="1">
    <location>
        <begin position="486"/>
        <end position="498"/>
    </location>
</feature>
<keyword evidence="3" id="KW-1185">Reference proteome</keyword>
<dbReference type="GeneID" id="54454056"/>
<feature type="compositionally biased region" description="Low complexity" evidence="1">
    <location>
        <begin position="451"/>
        <end position="460"/>
    </location>
</feature>
<dbReference type="OrthoDB" id="10434080at2759"/>
<evidence type="ECO:0000256" key="1">
    <source>
        <dbReference type="SAM" id="MobiDB-lite"/>
    </source>
</evidence>
<feature type="region of interest" description="Disordered" evidence="1">
    <location>
        <begin position="406"/>
        <end position="518"/>
    </location>
</feature>